<gene>
    <name evidence="2" type="ORF">C4D60_Mb06t13020</name>
</gene>
<feature type="region of interest" description="Disordered" evidence="1">
    <location>
        <begin position="39"/>
        <end position="75"/>
    </location>
</feature>
<organism evidence="2 3">
    <name type="scientific">Musa balbisiana</name>
    <name type="common">Banana</name>
    <dbReference type="NCBI Taxonomy" id="52838"/>
    <lineage>
        <taxon>Eukaryota</taxon>
        <taxon>Viridiplantae</taxon>
        <taxon>Streptophyta</taxon>
        <taxon>Embryophyta</taxon>
        <taxon>Tracheophyta</taxon>
        <taxon>Spermatophyta</taxon>
        <taxon>Magnoliopsida</taxon>
        <taxon>Liliopsida</taxon>
        <taxon>Zingiberales</taxon>
        <taxon>Musaceae</taxon>
        <taxon>Musa</taxon>
    </lineage>
</organism>
<evidence type="ECO:0000313" key="3">
    <source>
        <dbReference type="Proteomes" id="UP000317650"/>
    </source>
</evidence>
<sequence>MQRGTSQEASSSSVQVEAWRRRSCQRHLHRRHQRLFSPSQAAKWRTSCRRPRQVTALGQRARSSSLPERPSAAHPSLKMWRKHSMVSCSSMNRQASVCSTAAKFSASSCMHRRCRRGASHCCASTSTSTTPSAVSRDDSTRSHACFSHPTPYACDSTSRCIPCSPTISSSASVTHLP</sequence>
<evidence type="ECO:0000256" key="1">
    <source>
        <dbReference type="SAM" id="MobiDB-lite"/>
    </source>
</evidence>
<name>A0A4S8INE2_MUSBA</name>
<protein>
    <submittedName>
        <fullName evidence="2">Uncharacterized protein</fullName>
    </submittedName>
</protein>
<accession>A0A4S8INE2</accession>
<dbReference type="AlphaFoldDB" id="A0A4S8INE2"/>
<evidence type="ECO:0000313" key="2">
    <source>
        <dbReference type="EMBL" id="THU49769.1"/>
    </source>
</evidence>
<dbReference type="EMBL" id="PYDT01000009">
    <property type="protein sequence ID" value="THU49769.1"/>
    <property type="molecule type" value="Genomic_DNA"/>
</dbReference>
<keyword evidence="3" id="KW-1185">Reference proteome</keyword>
<dbReference type="Proteomes" id="UP000317650">
    <property type="component" value="Chromosome 6"/>
</dbReference>
<proteinExistence type="predicted"/>
<comment type="caution">
    <text evidence="2">The sequence shown here is derived from an EMBL/GenBank/DDBJ whole genome shotgun (WGS) entry which is preliminary data.</text>
</comment>
<reference evidence="2 3" key="1">
    <citation type="journal article" date="2019" name="Nat. Plants">
        <title>Genome sequencing of Musa balbisiana reveals subgenome evolution and function divergence in polyploid bananas.</title>
        <authorList>
            <person name="Yao X."/>
        </authorList>
    </citation>
    <scope>NUCLEOTIDE SEQUENCE [LARGE SCALE GENOMIC DNA]</scope>
    <source>
        <strain evidence="3">cv. DH-PKW</strain>
        <tissue evidence="2">Leaves</tissue>
    </source>
</reference>